<name>A0A9P3GE79_9APHY</name>
<dbReference type="Gene3D" id="3.90.180.10">
    <property type="entry name" value="Medium-chain alcohol dehydrogenases, catalytic domain"/>
    <property type="match status" value="1"/>
</dbReference>
<dbReference type="InterPro" id="IPR036291">
    <property type="entry name" value="NAD(P)-bd_dom_sf"/>
</dbReference>
<dbReference type="Gene3D" id="3.40.50.720">
    <property type="entry name" value="NAD(P)-binding Rossmann-like Domain"/>
    <property type="match status" value="1"/>
</dbReference>
<dbReference type="SMART" id="SM00829">
    <property type="entry name" value="PKS_ER"/>
    <property type="match status" value="1"/>
</dbReference>
<dbReference type="SUPFAM" id="SSF51735">
    <property type="entry name" value="NAD(P)-binding Rossmann-fold domains"/>
    <property type="match status" value="1"/>
</dbReference>
<dbReference type="EMBL" id="BPQB01000031">
    <property type="protein sequence ID" value="GJE93291.1"/>
    <property type="molecule type" value="Genomic_DNA"/>
</dbReference>
<dbReference type="InterPro" id="IPR011032">
    <property type="entry name" value="GroES-like_sf"/>
</dbReference>
<dbReference type="Pfam" id="PF08240">
    <property type="entry name" value="ADH_N"/>
    <property type="match status" value="1"/>
</dbReference>
<dbReference type="PANTHER" id="PTHR45348:SF3">
    <property type="entry name" value="ENOYL REDUCTASE (ER) DOMAIN-CONTAINING PROTEIN"/>
    <property type="match status" value="1"/>
</dbReference>
<dbReference type="InterPro" id="IPR047122">
    <property type="entry name" value="Trans-enoyl_RdTase-like"/>
</dbReference>
<dbReference type="AlphaFoldDB" id="A0A9P3GE79"/>
<dbReference type="InterPro" id="IPR013154">
    <property type="entry name" value="ADH-like_N"/>
</dbReference>
<dbReference type="InterPro" id="IPR020843">
    <property type="entry name" value="ER"/>
</dbReference>
<reference evidence="2 3" key="1">
    <citation type="submission" date="2021-08" db="EMBL/GenBank/DDBJ databases">
        <title>Draft Genome Sequence of Phanerochaete sordida strain YK-624.</title>
        <authorList>
            <person name="Mori T."/>
            <person name="Dohra H."/>
            <person name="Suzuki T."/>
            <person name="Kawagishi H."/>
            <person name="Hirai H."/>
        </authorList>
    </citation>
    <scope>NUCLEOTIDE SEQUENCE [LARGE SCALE GENOMIC DNA]</scope>
    <source>
        <strain evidence="2 3">YK-624</strain>
    </source>
</reference>
<organism evidence="2 3">
    <name type="scientific">Phanerochaete sordida</name>
    <dbReference type="NCBI Taxonomy" id="48140"/>
    <lineage>
        <taxon>Eukaryota</taxon>
        <taxon>Fungi</taxon>
        <taxon>Dikarya</taxon>
        <taxon>Basidiomycota</taxon>
        <taxon>Agaricomycotina</taxon>
        <taxon>Agaricomycetes</taxon>
        <taxon>Polyporales</taxon>
        <taxon>Phanerochaetaceae</taxon>
        <taxon>Phanerochaete</taxon>
    </lineage>
</organism>
<evidence type="ECO:0000313" key="2">
    <source>
        <dbReference type="EMBL" id="GJE93291.1"/>
    </source>
</evidence>
<comment type="caution">
    <text evidence="2">The sequence shown here is derived from an EMBL/GenBank/DDBJ whole genome shotgun (WGS) entry which is preliminary data.</text>
</comment>
<feature type="domain" description="Enoyl reductase (ER)" evidence="1">
    <location>
        <begin position="10"/>
        <end position="375"/>
    </location>
</feature>
<dbReference type="CDD" id="cd08249">
    <property type="entry name" value="enoyl_reductase_like"/>
    <property type="match status" value="1"/>
</dbReference>
<evidence type="ECO:0000259" key="1">
    <source>
        <dbReference type="SMART" id="SM00829"/>
    </source>
</evidence>
<dbReference type="SUPFAM" id="SSF50129">
    <property type="entry name" value="GroES-like"/>
    <property type="match status" value="1"/>
</dbReference>
<dbReference type="PANTHER" id="PTHR45348">
    <property type="entry name" value="HYPOTHETICAL OXIDOREDUCTASE (EUROFUNG)"/>
    <property type="match status" value="1"/>
</dbReference>
<dbReference type="Proteomes" id="UP000703269">
    <property type="component" value="Unassembled WGS sequence"/>
</dbReference>
<protein>
    <submittedName>
        <fullName evidence="2">Zinc-binding alcohol dehydrogenase family protein</fullName>
    </submittedName>
</protein>
<proteinExistence type="predicted"/>
<evidence type="ECO:0000313" key="3">
    <source>
        <dbReference type="Proteomes" id="UP000703269"/>
    </source>
</evidence>
<gene>
    <name evidence="2" type="ORF">PsYK624_094500</name>
</gene>
<dbReference type="GO" id="GO:0016651">
    <property type="term" value="F:oxidoreductase activity, acting on NAD(P)H"/>
    <property type="evidence" value="ECO:0007669"/>
    <property type="project" value="InterPro"/>
</dbReference>
<dbReference type="OrthoDB" id="9992527at2759"/>
<accession>A0A9P3GE79</accession>
<keyword evidence="3" id="KW-1185">Reference proteome</keyword>
<sequence>MATHRAVAITTIGSLQIVDVPTPTPEADEVLVHVHYTALIAFDGYQHDRGFLVPAGDYPHAIGIASAGLVKAVGENVKDFKEGDRVAVFNRLLSKTKGAQEYTVVPRWNVAKVPETVPLHKAASIPDNYVTAMFTVFGTPNLALPVPPSLVSPAPVPARAAVDLSAPVLVYGAGSSSGQFFIQALRLAGFTDIFAVASSKHHEYLRTLGATQCFDYRSPDVVAQIRAAATSTKHERISIALDPIAARGSLALLSEVLASPTSLPPARLAALLPFKDGDSVTNGIDADMSLTVTPWVEGVFAGKNIDLVPVGTFHFAEDDFSRENVMLKILPRLLAEGQLRANPVRLLKEGPLLERVKAGLDLLRNNKISGEKVVVELKF</sequence>